<sequence length="123" mass="13613">MSQAAVKAVLQSYFDGLYHSDAEALRQVFHPKAHYVCATDEDLVHMDMAAYLPIVAARPSPASRSDARADRIVSIDFAGPHTARALVECTLAPKAFSDFLTLVFTGGRWQIISKVFHYQIRSS</sequence>
<dbReference type="InterPro" id="IPR039437">
    <property type="entry name" value="FrzH/put_lumazine-bd"/>
</dbReference>
<evidence type="ECO:0000313" key="1">
    <source>
        <dbReference type="EMBL" id="EGF92196.1"/>
    </source>
</evidence>
<dbReference type="eggNOG" id="ENOG5032SVH">
    <property type="taxonomic scope" value="Bacteria"/>
</dbReference>
<protein>
    <recommendedName>
        <fullName evidence="3">Lumazine-binding family protein</fullName>
    </recommendedName>
</protein>
<dbReference type="EMBL" id="GL883077">
    <property type="protein sequence ID" value="EGF92196.1"/>
    <property type="molecule type" value="Genomic_DNA"/>
</dbReference>
<organism evidence="1 2">
    <name type="scientific">Asticcacaulis biprosthecium C19</name>
    <dbReference type="NCBI Taxonomy" id="715226"/>
    <lineage>
        <taxon>Bacteria</taxon>
        <taxon>Pseudomonadati</taxon>
        <taxon>Pseudomonadota</taxon>
        <taxon>Alphaproteobacteria</taxon>
        <taxon>Caulobacterales</taxon>
        <taxon>Caulobacteraceae</taxon>
        <taxon>Asticcacaulis</taxon>
    </lineage>
</organism>
<dbReference type="Gene3D" id="3.10.450.50">
    <property type="match status" value="1"/>
</dbReference>
<dbReference type="STRING" id="715226.ABI_06290"/>
<dbReference type="AlphaFoldDB" id="F4QKX3"/>
<proteinExistence type="predicted"/>
<dbReference type="RefSeq" id="WP_006271371.1">
    <property type="nucleotide sequence ID" value="NZ_GL883077.1"/>
</dbReference>
<dbReference type="HOGENOM" id="CLU_136595_0_1_5"/>
<accession>F4QKX3</accession>
<dbReference type="OrthoDB" id="7451095at2"/>
<dbReference type="InterPro" id="IPR032710">
    <property type="entry name" value="NTF2-like_dom_sf"/>
</dbReference>
<gene>
    <name evidence="1" type="ORF">ABI_06290</name>
</gene>
<dbReference type="Pfam" id="PF12893">
    <property type="entry name" value="Lumazine_bd_2"/>
    <property type="match status" value="1"/>
</dbReference>
<evidence type="ECO:0000313" key="2">
    <source>
        <dbReference type="Proteomes" id="UP000006512"/>
    </source>
</evidence>
<dbReference type="SUPFAM" id="SSF54427">
    <property type="entry name" value="NTF2-like"/>
    <property type="match status" value="1"/>
</dbReference>
<name>F4QKX3_9CAUL</name>
<evidence type="ECO:0008006" key="3">
    <source>
        <dbReference type="Google" id="ProtNLM"/>
    </source>
</evidence>
<reference evidence="2" key="1">
    <citation type="submission" date="2011-03" db="EMBL/GenBank/DDBJ databases">
        <title>Draft genome sequence of Brevundimonas diminuta.</title>
        <authorList>
            <person name="Brown P.J.B."/>
            <person name="Buechlein A."/>
            <person name="Hemmerich C."/>
            <person name="Brun Y.V."/>
        </authorList>
    </citation>
    <scope>NUCLEOTIDE SEQUENCE [LARGE SCALE GENOMIC DNA]</scope>
    <source>
        <strain evidence="2">C19</strain>
    </source>
</reference>
<dbReference type="Proteomes" id="UP000006512">
    <property type="component" value="Unassembled WGS sequence"/>
</dbReference>
<keyword evidence="2" id="KW-1185">Reference proteome</keyword>